<dbReference type="EMBL" id="JAPHNI010001278">
    <property type="protein sequence ID" value="KAJ8106077.1"/>
    <property type="molecule type" value="Genomic_DNA"/>
</dbReference>
<gene>
    <name evidence="1" type="ORF">OPT61_g9780</name>
</gene>
<reference evidence="1" key="1">
    <citation type="submission" date="2022-11" db="EMBL/GenBank/DDBJ databases">
        <title>Genome Sequence of Boeremia exigua.</title>
        <authorList>
            <person name="Buettner E."/>
        </authorList>
    </citation>
    <scope>NUCLEOTIDE SEQUENCE</scope>
    <source>
        <strain evidence="1">CU02</strain>
    </source>
</reference>
<sequence length="90" mass="9807">MGSSDFERGRHGLLRRDAGGWSILIKLTTHDRTTAAGQAERAQGRDKKAYTAPDVRRRAAKLAATPSVPHRDALKSSKTAKTIIGRGRVQ</sequence>
<accession>A0ACC2HSM5</accession>
<protein>
    <submittedName>
        <fullName evidence="1">Uncharacterized protein</fullName>
    </submittedName>
</protein>
<keyword evidence="2" id="KW-1185">Reference proteome</keyword>
<dbReference type="Proteomes" id="UP001153331">
    <property type="component" value="Unassembled WGS sequence"/>
</dbReference>
<name>A0ACC2HSM5_9PLEO</name>
<proteinExistence type="predicted"/>
<comment type="caution">
    <text evidence="1">The sequence shown here is derived from an EMBL/GenBank/DDBJ whole genome shotgun (WGS) entry which is preliminary data.</text>
</comment>
<evidence type="ECO:0000313" key="2">
    <source>
        <dbReference type="Proteomes" id="UP001153331"/>
    </source>
</evidence>
<organism evidence="1 2">
    <name type="scientific">Boeremia exigua</name>
    <dbReference type="NCBI Taxonomy" id="749465"/>
    <lineage>
        <taxon>Eukaryota</taxon>
        <taxon>Fungi</taxon>
        <taxon>Dikarya</taxon>
        <taxon>Ascomycota</taxon>
        <taxon>Pezizomycotina</taxon>
        <taxon>Dothideomycetes</taxon>
        <taxon>Pleosporomycetidae</taxon>
        <taxon>Pleosporales</taxon>
        <taxon>Pleosporineae</taxon>
        <taxon>Didymellaceae</taxon>
        <taxon>Boeremia</taxon>
    </lineage>
</organism>
<evidence type="ECO:0000313" key="1">
    <source>
        <dbReference type="EMBL" id="KAJ8106077.1"/>
    </source>
</evidence>